<name>A0A7J0FSA3_9ERIC</name>
<feature type="region of interest" description="Disordered" evidence="1">
    <location>
        <begin position="1"/>
        <end position="39"/>
    </location>
</feature>
<dbReference type="EMBL" id="BJWL01000014">
    <property type="protein sequence ID" value="GFZ01080.1"/>
    <property type="molecule type" value="Genomic_DNA"/>
</dbReference>
<gene>
    <name evidence="2" type="ORF">Acr_14g0007150</name>
</gene>
<proteinExistence type="predicted"/>
<organism evidence="2 3">
    <name type="scientific">Actinidia rufa</name>
    <dbReference type="NCBI Taxonomy" id="165716"/>
    <lineage>
        <taxon>Eukaryota</taxon>
        <taxon>Viridiplantae</taxon>
        <taxon>Streptophyta</taxon>
        <taxon>Embryophyta</taxon>
        <taxon>Tracheophyta</taxon>
        <taxon>Spermatophyta</taxon>
        <taxon>Magnoliopsida</taxon>
        <taxon>eudicotyledons</taxon>
        <taxon>Gunneridae</taxon>
        <taxon>Pentapetalae</taxon>
        <taxon>asterids</taxon>
        <taxon>Ericales</taxon>
        <taxon>Actinidiaceae</taxon>
        <taxon>Actinidia</taxon>
    </lineage>
</organism>
<protein>
    <submittedName>
        <fullName evidence="2">Uncharacterized protein</fullName>
    </submittedName>
</protein>
<reference evidence="2 3" key="1">
    <citation type="submission" date="2019-07" db="EMBL/GenBank/DDBJ databases">
        <title>De Novo Assembly of kiwifruit Actinidia rufa.</title>
        <authorList>
            <person name="Sugita-Konishi S."/>
            <person name="Sato K."/>
            <person name="Mori E."/>
            <person name="Abe Y."/>
            <person name="Kisaki G."/>
            <person name="Hamano K."/>
            <person name="Suezawa K."/>
            <person name="Otani M."/>
            <person name="Fukuda T."/>
            <person name="Manabe T."/>
            <person name="Gomi K."/>
            <person name="Tabuchi M."/>
            <person name="Akimitsu K."/>
            <person name="Kataoka I."/>
        </authorList>
    </citation>
    <scope>NUCLEOTIDE SEQUENCE [LARGE SCALE GENOMIC DNA]</scope>
    <source>
        <strain evidence="3">cv. Fuchu</strain>
    </source>
</reference>
<dbReference type="OrthoDB" id="1927263at2759"/>
<sequence>MMHQKQDDREMLKPQKCRTNKNVMPEQRSVEEKAKPLKHRKDEKIILENSSIVAKEQVLFAKLQENAELITSILKGNLDENVDYVLADLKNVEASQTAFTRRQGDKIITCLGNLGGTLDQLYDIFQGGKDAVSFP</sequence>
<feature type="compositionally biased region" description="Basic and acidic residues" evidence="1">
    <location>
        <begin position="1"/>
        <end position="13"/>
    </location>
</feature>
<evidence type="ECO:0000313" key="2">
    <source>
        <dbReference type="EMBL" id="GFZ01080.1"/>
    </source>
</evidence>
<dbReference type="Proteomes" id="UP000585474">
    <property type="component" value="Unassembled WGS sequence"/>
</dbReference>
<dbReference type="AlphaFoldDB" id="A0A7J0FSA3"/>
<accession>A0A7J0FSA3</accession>
<keyword evidence="3" id="KW-1185">Reference proteome</keyword>
<evidence type="ECO:0000313" key="3">
    <source>
        <dbReference type="Proteomes" id="UP000585474"/>
    </source>
</evidence>
<evidence type="ECO:0000256" key="1">
    <source>
        <dbReference type="SAM" id="MobiDB-lite"/>
    </source>
</evidence>
<feature type="compositionally biased region" description="Basic and acidic residues" evidence="1">
    <location>
        <begin position="28"/>
        <end position="39"/>
    </location>
</feature>
<comment type="caution">
    <text evidence="2">The sequence shown here is derived from an EMBL/GenBank/DDBJ whole genome shotgun (WGS) entry which is preliminary data.</text>
</comment>